<evidence type="ECO:0000313" key="4">
    <source>
        <dbReference type="EMBL" id="MFC1851501.1"/>
    </source>
</evidence>
<evidence type="ECO:0000259" key="3">
    <source>
        <dbReference type="SMART" id="SM00331"/>
    </source>
</evidence>
<feature type="non-terminal residue" evidence="4">
    <location>
        <position position="1"/>
    </location>
</feature>
<dbReference type="InterPro" id="IPR001932">
    <property type="entry name" value="PPM-type_phosphatase-like_dom"/>
</dbReference>
<feature type="domain" description="GAF" evidence="2">
    <location>
        <begin position="120"/>
        <end position="266"/>
    </location>
</feature>
<dbReference type="SMART" id="SM00331">
    <property type="entry name" value="PP2C_SIG"/>
    <property type="match status" value="1"/>
</dbReference>
<sequence>DYSWLQTKESIVSLELRSIMCVPLKIVRFSTANVEETMFFSNTDSKGMSVSVGEIFGLVYVDNRVSNKTFTNIDLEILEALCSHASISIYNSRLIRDLDKSEKFSATLVDASKMLNSTLDLDELLKIIIELAVSTLDAEKSSLYLIDEENKVLRAQTTDEKLITEKHLPLDTGVAGRVVASGEIVNLKDPISVSEATRDNPKIYHKEIYSVLCVPLRDKENNIIGALETMNKEEGSFDVDDENMLEALSVHASLAIENAMLLKEVIEKRKLEQELSVAAEIQKNLLPGRAPSFQTFDVDALTIQCKHVGGDYYDFINLDENQLGVGKGIPAALMMANLQAILQSRALFETNPAQVVYAINHTIFRNSTANKYATLFYGCLDRKESSFFYTNAGHNPPLLRRNEGHWEELTTGGMVVGLFDKQEYEQARVELQAGDIIILFTDGVTEAMNALDEEYEVPRLKQAIENYKDKSAHDICALIHEEIKRFEAGTDRHDDLTLMVIKV</sequence>
<reference evidence="4 5" key="1">
    <citation type="submission" date="2024-09" db="EMBL/GenBank/DDBJ databases">
        <title>Laminarin stimulates single cell rates of sulfate reduction while oxygen inhibits transcriptomic activity in coastal marine sediment.</title>
        <authorList>
            <person name="Lindsay M."/>
            <person name="Orcutt B."/>
            <person name="Emerson D."/>
            <person name="Stepanauskas R."/>
            <person name="D'Angelo T."/>
        </authorList>
    </citation>
    <scope>NUCLEOTIDE SEQUENCE [LARGE SCALE GENOMIC DNA]</scope>
    <source>
        <strain evidence="4">SAG AM-311-K15</strain>
    </source>
</reference>
<comment type="caution">
    <text evidence="4">The sequence shown here is derived from an EMBL/GenBank/DDBJ whole genome shotgun (WGS) entry which is preliminary data.</text>
</comment>
<evidence type="ECO:0000259" key="2">
    <source>
        <dbReference type="SMART" id="SM00065"/>
    </source>
</evidence>
<dbReference type="InterPro" id="IPR036457">
    <property type="entry name" value="PPM-type-like_dom_sf"/>
</dbReference>
<dbReference type="InterPro" id="IPR029016">
    <property type="entry name" value="GAF-like_dom_sf"/>
</dbReference>
<accession>A0ABV6YZ81</accession>
<keyword evidence="5" id="KW-1185">Reference proteome</keyword>
<dbReference type="PANTHER" id="PTHR43156:SF2">
    <property type="entry name" value="STAGE II SPORULATION PROTEIN E"/>
    <property type="match status" value="1"/>
</dbReference>
<dbReference type="Proteomes" id="UP001594351">
    <property type="component" value="Unassembled WGS sequence"/>
</dbReference>
<dbReference type="SUPFAM" id="SSF55781">
    <property type="entry name" value="GAF domain-like"/>
    <property type="match status" value="2"/>
</dbReference>
<dbReference type="SMART" id="SM00065">
    <property type="entry name" value="GAF"/>
    <property type="match status" value="1"/>
</dbReference>
<evidence type="ECO:0000313" key="5">
    <source>
        <dbReference type="Proteomes" id="UP001594351"/>
    </source>
</evidence>
<dbReference type="Gene3D" id="3.60.40.10">
    <property type="entry name" value="PPM-type phosphatase domain"/>
    <property type="match status" value="1"/>
</dbReference>
<keyword evidence="1" id="KW-0378">Hydrolase</keyword>
<gene>
    <name evidence="4" type="ORF">ACFL27_14995</name>
</gene>
<evidence type="ECO:0000256" key="1">
    <source>
        <dbReference type="ARBA" id="ARBA00022801"/>
    </source>
</evidence>
<dbReference type="InterPro" id="IPR003018">
    <property type="entry name" value="GAF"/>
</dbReference>
<dbReference type="Gene3D" id="3.30.450.40">
    <property type="match status" value="2"/>
</dbReference>
<dbReference type="PANTHER" id="PTHR43156">
    <property type="entry name" value="STAGE II SPORULATION PROTEIN E-RELATED"/>
    <property type="match status" value="1"/>
</dbReference>
<organism evidence="4 5">
    <name type="scientific">candidate division CSSED10-310 bacterium</name>
    <dbReference type="NCBI Taxonomy" id="2855610"/>
    <lineage>
        <taxon>Bacteria</taxon>
        <taxon>Bacteria division CSSED10-310</taxon>
    </lineage>
</organism>
<proteinExistence type="predicted"/>
<dbReference type="EMBL" id="JBHPBY010000194">
    <property type="protein sequence ID" value="MFC1851501.1"/>
    <property type="molecule type" value="Genomic_DNA"/>
</dbReference>
<name>A0ABV6YZ81_UNCC1</name>
<dbReference type="Pfam" id="PF13185">
    <property type="entry name" value="GAF_2"/>
    <property type="match status" value="1"/>
</dbReference>
<dbReference type="InterPro" id="IPR052016">
    <property type="entry name" value="Bact_Sigma-Reg"/>
</dbReference>
<feature type="domain" description="PPM-type phosphatase" evidence="3">
    <location>
        <begin position="293"/>
        <end position="503"/>
    </location>
</feature>
<dbReference type="SUPFAM" id="SSF81606">
    <property type="entry name" value="PP2C-like"/>
    <property type="match status" value="1"/>
</dbReference>
<dbReference type="Pfam" id="PF07228">
    <property type="entry name" value="SpoIIE"/>
    <property type="match status" value="1"/>
</dbReference>
<protein>
    <submittedName>
        <fullName evidence="4">SpoIIE family protein phosphatase</fullName>
    </submittedName>
</protein>